<comment type="caution">
    <text evidence="14">The sequence shown here is derived from an EMBL/GenBank/DDBJ whole genome shotgun (WGS) entry which is preliminary data.</text>
</comment>
<dbReference type="GO" id="GO:0005737">
    <property type="term" value="C:cytoplasm"/>
    <property type="evidence" value="ECO:0007669"/>
    <property type="project" value="UniProtKB-SubCell"/>
</dbReference>
<keyword evidence="8 12" id="KW-0285">Flavoprotein</keyword>
<dbReference type="Gene3D" id="3.90.660.20">
    <property type="entry name" value="Protoporphyrinogen oxidase, mitochondrial, domain 2"/>
    <property type="match status" value="1"/>
</dbReference>
<dbReference type="GO" id="GO:0006783">
    <property type="term" value="P:heme biosynthetic process"/>
    <property type="evidence" value="ECO:0007669"/>
    <property type="project" value="UniProtKB-UniRule"/>
</dbReference>
<evidence type="ECO:0000256" key="5">
    <source>
        <dbReference type="ARBA" id="ARBA00008310"/>
    </source>
</evidence>
<dbReference type="SUPFAM" id="SSF51905">
    <property type="entry name" value="FAD/NAD(P)-binding domain"/>
    <property type="match status" value="1"/>
</dbReference>
<dbReference type="Pfam" id="PF01593">
    <property type="entry name" value="Amino_oxidase"/>
    <property type="match status" value="1"/>
</dbReference>
<dbReference type="Gene3D" id="1.10.3110.10">
    <property type="entry name" value="protoporphyrinogen ix oxidase, domain 3"/>
    <property type="match status" value="1"/>
</dbReference>
<organism evidence="14 15">
    <name type="scientific">Actinorhabdospora filicis</name>
    <dbReference type="NCBI Taxonomy" id="1785913"/>
    <lineage>
        <taxon>Bacteria</taxon>
        <taxon>Bacillati</taxon>
        <taxon>Actinomycetota</taxon>
        <taxon>Actinomycetes</taxon>
        <taxon>Micromonosporales</taxon>
        <taxon>Micromonosporaceae</taxon>
        <taxon>Actinorhabdospora</taxon>
    </lineage>
</organism>
<name>A0A9W6SNG5_9ACTN</name>
<dbReference type="InterPro" id="IPR004572">
    <property type="entry name" value="Protoporphyrinogen_oxidase"/>
</dbReference>
<dbReference type="EC" id="1.3.3.15" evidence="6 12"/>
<dbReference type="PRINTS" id="PR00368">
    <property type="entry name" value="FADPNR"/>
</dbReference>
<comment type="pathway">
    <text evidence="4 12">Porphyrin-containing compound metabolism; protoheme biosynthesis.</text>
</comment>
<dbReference type="InterPro" id="IPR050464">
    <property type="entry name" value="Zeta_carotene_desat/Oxidored"/>
</dbReference>
<comment type="catalytic activity">
    <reaction evidence="1">
        <text>coproporphyrinogen III + 3 O2 = coproporphyrin III + 3 H2O2</text>
        <dbReference type="Rhea" id="RHEA:43436"/>
        <dbReference type="ChEBI" id="CHEBI:15379"/>
        <dbReference type="ChEBI" id="CHEBI:16240"/>
        <dbReference type="ChEBI" id="CHEBI:57309"/>
        <dbReference type="ChEBI" id="CHEBI:131725"/>
        <dbReference type="EC" id="1.3.3.15"/>
    </reaction>
    <physiologicalReaction direction="left-to-right" evidence="1">
        <dbReference type="Rhea" id="RHEA:43437"/>
    </physiologicalReaction>
</comment>
<evidence type="ECO:0000256" key="11">
    <source>
        <dbReference type="ARBA" id="ARBA00023133"/>
    </source>
</evidence>
<keyword evidence="15" id="KW-1185">Reference proteome</keyword>
<dbReference type="AlphaFoldDB" id="A0A9W6SNG5"/>
<evidence type="ECO:0000256" key="8">
    <source>
        <dbReference type="ARBA" id="ARBA00022630"/>
    </source>
</evidence>
<evidence type="ECO:0000313" key="14">
    <source>
        <dbReference type="EMBL" id="GLZ80129.1"/>
    </source>
</evidence>
<dbReference type="RefSeq" id="WP_285665254.1">
    <property type="nucleotide sequence ID" value="NZ_BSTX01000003.1"/>
</dbReference>
<keyword evidence="11 12" id="KW-0350">Heme biosynthesis</keyword>
<keyword evidence="9 12" id="KW-0274">FAD</keyword>
<evidence type="ECO:0000256" key="10">
    <source>
        <dbReference type="ARBA" id="ARBA00023002"/>
    </source>
</evidence>
<comment type="cofactor">
    <cofactor evidence="2 12">
        <name>FAD</name>
        <dbReference type="ChEBI" id="CHEBI:57692"/>
    </cofactor>
</comment>
<evidence type="ECO:0000256" key="1">
    <source>
        <dbReference type="ARBA" id="ARBA00001755"/>
    </source>
</evidence>
<sequence>MTRVLVVGGGITGLAAALRLRELGGPDLDIVLADRDTRLGGKLRTGQIAGVPVELGAESFLVRRPEAARLAAKVGLGEAIVHPAPVAAALAVDGELRPVPKGTLLGVPADVEAVAATGVLSPAGEARMRDERPVHLDAPDASVGELVRAAFGDEVADRLVDPLLGGVYAGRADGLSVRATAPALAEAARAHDRLSEAVRATVRPGAAAGPVFGAVSGGMTMLVEATALAAGADLRLGLPVRELARTATGWRATLGPVPAPEYLDADAVLIAVPAKPASRLLAGVSPEASAAVGVLEYASMALVTMAFDPPVDLPELSGFLVPATEGRAVKAATFFSLKWPHRMDPLTILRCSMGRAGQEAEIQRSDAELIATARAELAELTGVDLPEPVDAHVTRWGGGLPQYAPGHDDRVATARAALASQPTLALAGAAFDGVGIPACVASGERAAEALFAALR</sequence>
<dbReference type="PANTHER" id="PTHR42923">
    <property type="entry name" value="PROTOPORPHYRINOGEN OXIDASE"/>
    <property type="match status" value="1"/>
</dbReference>
<proteinExistence type="inferred from homology"/>
<accession>A0A9W6SNG5</accession>
<comment type="function">
    <text evidence="3 12">Involved in coproporphyrin-dependent heme b biosynthesis. Catalyzes the oxidation of coproporphyrinogen III to coproporphyrin III.</text>
</comment>
<dbReference type="GO" id="GO:0004729">
    <property type="term" value="F:oxygen-dependent protoporphyrinogen oxidase activity"/>
    <property type="evidence" value="ECO:0007669"/>
    <property type="project" value="UniProtKB-UniRule"/>
</dbReference>
<gene>
    <name evidence="14" type="primary">hemY</name>
    <name evidence="14" type="ORF">Afil01_49360</name>
</gene>
<evidence type="ECO:0000256" key="3">
    <source>
        <dbReference type="ARBA" id="ARBA00002185"/>
    </source>
</evidence>
<dbReference type="PANTHER" id="PTHR42923:SF3">
    <property type="entry name" value="PROTOPORPHYRINOGEN OXIDASE"/>
    <property type="match status" value="1"/>
</dbReference>
<comment type="similarity">
    <text evidence="5 12">Belongs to the protoporphyrinogen/coproporphyrinogen oxidase family. Coproporphyrinogen III oxidase subfamily.</text>
</comment>
<dbReference type="InterPro" id="IPR002937">
    <property type="entry name" value="Amino_oxidase"/>
</dbReference>
<dbReference type="NCBIfam" id="TIGR00562">
    <property type="entry name" value="proto_IX_ox"/>
    <property type="match status" value="1"/>
</dbReference>
<protein>
    <recommendedName>
        <fullName evidence="7 12">Coproporphyrinogen III oxidase</fullName>
        <ecNumber evidence="6 12">1.3.3.15</ecNumber>
    </recommendedName>
</protein>
<evidence type="ECO:0000259" key="13">
    <source>
        <dbReference type="Pfam" id="PF01593"/>
    </source>
</evidence>
<dbReference type="InterPro" id="IPR036188">
    <property type="entry name" value="FAD/NAD-bd_sf"/>
</dbReference>
<reference evidence="14" key="1">
    <citation type="submission" date="2023-03" db="EMBL/GenBank/DDBJ databases">
        <title>Actinorhabdospora filicis NBRC 111898.</title>
        <authorList>
            <person name="Ichikawa N."/>
            <person name="Sato H."/>
            <person name="Tonouchi N."/>
        </authorList>
    </citation>
    <scope>NUCLEOTIDE SEQUENCE</scope>
    <source>
        <strain evidence="14">NBRC 111898</strain>
    </source>
</reference>
<evidence type="ECO:0000256" key="9">
    <source>
        <dbReference type="ARBA" id="ARBA00022827"/>
    </source>
</evidence>
<comment type="subcellular location">
    <subcellularLocation>
        <location evidence="12">Cytoplasm</location>
    </subcellularLocation>
</comment>
<keyword evidence="12" id="KW-0963">Cytoplasm</keyword>
<evidence type="ECO:0000256" key="6">
    <source>
        <dbReference type="ARBA" id="ARBA00012402"/>
    </source>
</evidence>
<evidence type="ECO:0000256" key="7">
    <source>
        <dbReference type="ARBA" id="ARBA00019046"/>
    </source>
</evidence>
<evidence type="ECO:0000256" key="2">
    <source>
        <dbReference type="ARBA" id="ARBA00001974"/>
    </source>
</evidence>
<dbReference type="Proteomes" id="UP001165079">
    <property type="component" value="Unassembled WGS sequence"/>
</dbReference>
<evidence type="ECO:0000313" key="15">
    <source>
        <dbReference type="Proteomes" id="UP001165079"/>
    </source>
</evidence>
<dbReference type="SUPFAM" id="SSF54373">
    <property type="entry name" value="FAD-linked reductases, C-terminal domain"/>
    <property type="match status" value="1"/>
</dbReference>
<dbReference type="Gene3D" id="3.50.50.60">
    <property type="entry name" value="FAD/NAD(P)-binding domain"/>
    <property type="match status" value="1"/>
</dbReference>
<dbReference type="EMBL" id="BSTX01000003">
    <property type="protein sequence ID" value="GLZ80129.1"/>
    <property type="molecule type" value="Genomic_DNA"/>
</dbReference>
<evidence type="ECO:0000256" key="4">
    <source>
        <dbReference type="ARBA" id="ARBA00004744"/>
    </source>
</evidence>
<keyword evidence="10 12" id="KW-0560">Oxidoreductase</keyword>
<evidence type="ECO:0000256" key="12">
    <source>
        <dbReference type="RuleBase" id="RU364052"/>
    </source>
</evidence>
<feature type="domain" description="Amine oxidase" evidence="13">
    <location>
        <begin position="11"/>
        <end position="450"/>
    </location>
</feature>